<dbReference type="GO" id="GO:0016491">
    <property type="term" value="F:oxidoreductase activity"/>
    <property type="evidence" value="ECO:0007669"/>
    <property type="project" value="UniProtKB-KW"/>
</dbReference>
<protein>
    <recommendedName>
        <fullName evidence="6">Flavin-containing monooxygenase</fullName>
    </recommendedName>
</protein>
<proteinExistence type="predicted"/>
<reference evidence="5" key="1">
    <citation type="journal article" date="2019" name="Gigascience">
        <title>De novo genome assembly of the endangered Acer yangbiense, a plant species with extremely small populations endemic to Yunnan Province, China.</title>
        <authorList>
            <person name="Yang J."/>
            <person name="Wariss H.M."/>
            <person name="Tao L."/>
            <person name="Zhang R."/>
            <person name="Yun Q."/>
            <person name="Hollingsworth P."/>
            <person name="Dao Z."/>
            <person name="Luo G."/>
            <person name="Guo H."/>
            <person name="Ma Y."/>
            <person name="Sun W."/>
        </authorList>
    </citation>
    <scope>NUCLEOTIDE SEQUENCE [LARGE SCALE GENOMIC DNA]</scope>
    <source>
        <strain evidence="5">cv. Malutang</strain>
    </source>
</reference>
<evidence type="ECO:0000313" key="4">
    <source>
        <dbReference type="EMBL" id="TXG65015.1"/>
    </source>
</evidence>
<evidence type="ECO:0000313" key="5">
    <source>
        <dbReference type="Proteomes" id="UP000323000"/>
    </source>
</evidence>
<dbReference type="EMBL" id="VAHF01000004">
    <property type="protein sequence ID" value="TXG65015.1"/>
    <property type="molecule type" value="Genomic_DNA"/>
</dbReference>
<dbReference type="SUPFAM" id="SSF51905">
    <property type="entry name" value="FAD/NAD(P)-binding domain"/>
    <property type="match status" value="1"/>
</dbReference>
<sequence>MECSAANGLKNPCTVLYRPEQWNVPANLPWGLPLTCLCLNRFSELLVHKPGEGFLLSLLATMLSPPRWTFSKFVESQINKKHRLAKCGMVPKHDFTQQISSCLITTVPEKFYDKVEEGSIILKKSQSFSFCEEGILVDGEPTSTTPLKTDVVILATGFREMKCQWLAELLDGTFKLPSIKEMENDMLEWDEYLKRSPGEHYRRSCIALPIWYNDQLCKDMGWNPKRKKGFFAELFEPYGPLDYVSPSRSN</sequence>
<keyword evidence="3" id="KW-0560">Oxidoreductase</keyword>
<keyword evidence="1" id="KW-0285">Flavoprotein</keyword>
<dbReference type="OrthoDB" id="66881at2759"/>
<dbReference type="InterPro" id="IPR036188">
    <property type="entry name" value="FAD/NAD-bd_sf"/>
</dbReference>
<dbReference type="InterPro" id="IPR050346">
    <property type="entry name" value="FMO-like"/>
</dbReference>
<evidence type="ECO:0000256" key="1">
    <source>
        <dbReference type="ARBA" id="ARBA00022630"/>
    </source>
</evidence>
<organism evidence="4 5">
    <name type="scientific">Acer yangbiense</name>
    <dbReference type="NCBI Taxonomy" id="1000413"/>
    <lineage>
        <taxon>Eukaryota</taxon>
        <taxon>Viridiplantae</taxon>
        <taxon>Streptophyta</taxon>
        <taxon>Embryophyta</taxon>
        <taxon>Tracheophyta</taxon>
        <taxon>Spermatophyta</taxon>
        <taxon>Magnoliopsida</taxon>
        <taxon>eudicotyledons</taxon>
        <taxon>Gunneridae</taxon>
        <taxon>Pentapetalae</taxon>
        <taxon>rosids</taxon>
        <taxon>malvids</taxon>
        <taxon>Sapindales</taxon>
        <taxon>Sapindaceae</taxon>
        <taxon>Hippocastanoideae</taxon>
        <taxon>Acereae</taxon>
        <taxon>Acer</taxon>
    </lineage>
</organism>
<dbReference type="PANTHER" id="PTHR23023">
    <property type="entry name" value="DIMETHYLANILINE MONOOXYGENASE"/>
    <property type="match status" value="1"/>
</dbReference>
<evidence type="ECO:0000256" key="2">
    <source>
        <dbReference type="ARBA" id="ARBA00022827"/>
    </source>
</evidence>
<accession>A0A5C7I787</accession>
<dbReference type="Proteomes" id="UP000323000">
    <property type="component" value="Chromosome 4"/>
</dbReference>
<dbReference type="AlphaFoldDB" id="A0A5C7I787"/>
<gene>
    <name evidence="4" type="ORF">EZV62_012009</name>
</gene>
<keyword evidence="2" id="KW-0274">FAD</keyword>
<evidence type="ECO:0008006" key="6">
    <source>
        <dbReference type="Google" id="ProtNLM"/>
    </source>
</evidence>
<name>A0A5C7I787_9ROSI</name>
<comment type="caution">
    <text evidence="4">The sequence shown here is derived from an EMBL/GenBank/DDBJ whole genome shotgun (WGS) entry which is preliminary data.</text>
</comment>
<evidence type="ECO:0000256" key="3">
    <source>
        <dbReference type="ARBA" id="ARBA00023002"/>
    </source>
</evidence>
<keyword evidence="5" id="KW-1185">Reference proteome</keyword>